<dbReference type="AlphaFoldDB" id="F4A1J0"/>
<dbReference type="Proteomes" id="UP000008457">
    <property type="component" value="Chromosome"/>
</dbReference>
<evidence type="ECO:0000313" key="5">
    <source>
        <dbReference type="Proteomes" id="UP000008457"/>
    </source>
</evidence>
<reference evidence="4 5" key="2">
    <citation type="journal article" date="2011" name="Stand. Genomic Sci.">
        <title>Complete genome sequence of Mahella australiensis type strain (50-1 BON).</title>
        <authorList>
            <person name="Sikorski J."/>
            <person name="Teshima H."/>
            <person name="Nolan M."/>
            <person name="Lucas S."/>
            <person name="Hammon N."/>
            <person name="Deshpande S."/>
            <person name="Cheng J.F."/>
            <person name="Pitluck S."/>
            <person name="Liolios K."/>
            <person name="Pagani I."/>
            <person name="Ivanova N."/>
            <person name="Huntemann M."/>
            <person name="Mavromatis K."/>
            <person name="Ovchinikova G."/>
            <person name="Pati A."/>
            <person name="Tapia R."/>
            <person name="Han C."/>
            <person name="Goodwin L."/>
            <person name="Chen A."/>
            <person name="Palaniappan K."/>
            <person name="Land M."/>
            <person name="Hauser L."/>
            <person name="Ngatchou-Djao O.D."/>
            <person name="Rohde M."/>
            <person name="Pukall R."/>
            <person name="Spring S."/>
            <person name="Abt B."/>
            <person name="Goker M."/>
            <person name="Detter J.C."/>
            <person name="Woyke T."/>
            <person name="Bristow J."/>
            <person name="Markowitz V."/>
            <person name="Hugenholtz P."/>
            <person name="Eisen J.A."/>
            <person name="Kyrpides N.C."/>
            <person name="Klenk H.P."/>
            <person name="Lapidus A."/>
        </authorList>
    </citation>
    <scope>NUCLEOTIDE SEQUENCE [LARGE SCALE GENOMIC DNA]</scope>
    <source>
        <strain evidence="5">DSM 15567 / CIP 107919 / 50-1 BON</strain>
    </source>
</reference>
<reference evidence="5" key="1">
    <citation type="submission" date="2010-11" db="EMBL/GenBank/DDBJ databases">
        <title>The complete genome of Mahella australiensis DSM 15567.</title>
        <authorList>
            <consortium name="US DOE Joint Genome Institute (JGI-PGF)"/>
            <person name="Lucas S."/>
            <person name="Copeland A."/>
            <person name="Lapidus A."/>
            <person name="Bruce D."/>
            <person name="Goodwin L."/>
            <person name="Pitluck S."/>
            <person name="Kyrpides N."/>
            <person name="Mavromatis K."/>
            <person name="Pagani I."/>
            <person name="Ivanova N."/>
            <person name="Teshima H."/>
            <person name="Brettin T."/>
            <person name="Detter J.C."/>
            <person name="Han C."/>
            <person name="Tapia R."/>
            <person name="Land M."/>
            <person name="Hauser L."/>
            <person name="Markowitz V."/>
            <person name="Cheng J.-F."/>
            <person name="Hugenholtz P."/>
            <person name="Woyke T."/>
            <person name="Wu D."/>
            <person name="Spring S."/>
            <person name="Pukall R."/>
            <person name="Steenblock K."/>
            <person name="Schneider S."/>
            <person name="Klenk H.-P."/>
            <person name="Eisen J.A."/>
        </authorList>
    </citation>
    <scope>NUCLEOTIDE SEQUENCE [LARGE SCALE GENOMIC DNA]</scope>
    <source>
        <strain evidence="5">DSM 15567 / CIP 107919 / 50-1 BON</strain>
    </source>
</reference>
<dbReference type="STRING" id="697281.Mahau_0826"/>
<keyword evidence="5" id="KW-1185">Reference proteome</keyword>
<gene>
    <name evidence="4" type="ordered locus">Mahau_0826</name>
</gene>
<evidence type="ECO:0000256" key="2">
    <source>
        <dbReference type="ARBA" id="ARBA00023669"/>
    </source>
</evidence>
<evidence type="ECO:0000256" key="1">
    <source>
        <dbReference type="ARBA" id="ARBA00023587"/>
    </source>
</evidence>
<dbReference type="Gene3D" id="2.40.50.220">
    <property type="entry name" value="EutN/Ccml"/>
    <property type="match status" value="1"/>
</dbReference>
<dbReference type="eggNOG" id="COG4576">
    <property type="taxonomic scope" value="Bacteria"/>
</dbReference>
<dbReference type="InterPro" id="IPR036677">
    <property type="entry name" value="EutN_CcmL_sf"/>
</dbReference>
<dbReference type="OrthoDB" id="196195at2"/>
<dbReference type="CDD" id="cd01614">
    <property type="entry name" value="EutN_CcmL"/>
    <property type="match status" value="1"/>
</dbReference>
<dbReference type="RefSeq" id="WP_013780454.1">
    <property type="nucleotide sequence ID" value="NC_015520.1"/>
</dbReference>
<dbReference type="HOGENOM" id="CLU_148498_2_2_9"/>
<organism evidence="4 5">
    <name type="scientific">Mahella australiensis (strain DSM 15567 / CIP 107919 / 50-1 BON)</name>
    <dbReference type="NCBI Taxonomy" id="697281"/>
    <lineage>
        <taxon>Bacteria</taxon>
        <taxon>Bacillati</taxon>
        <taxon>Bacillota</taxon>
        <taxon>Clostridia</taxon>
        <taxon>Thermoanaerobacterales</taxon>
        <taxon>Thermoanaerobacterales Family IV. Incertae Sedis</taxon>
        <taxon>Mahella</taxon>
    </lineage>
</organism>
<keyword evidence="2" id="KW-1282">Carboxysome</keyword>
<protein>
    <submittedName>
        <fullName evidence="4">Ethanolamine utilization protein EutN/carboxysome structural protein Ccml</fullName>
    </submittedName>
</protein>
<proteinExistence type="predicted"/>
<evidence type="ECO:0000256" key="3">
    <source>
        <dbReference type="ARBA" id="ARBA00024446"/>
    </source>
</evidence>
<comment type="subcellular location">
    <subcellularLocation>
        <location evidence="1">Carboxysome</location>
    </subcellularLocation>
</comment>
<sequence>MIICKVVGNVVSTRKHEQLVGSKLLIVEPLYGSDDKPMVAVDNVGAGVGETVLVAVGGAARVAVGKKEAPIDAAIVGIVDNADSLRL</sequence>
<keyword evidence="3" id="KW-1283">Bacterial microcompartment</keyword>
<evidence type="ECO:0000313" key="4">
    <source>
        <dbReference type="EMBL" id="AEE96024.1"/>
    </source>
</evidence>
<dbReference type="Pfam" id="PF03319">
    <property type="entry name" value="EutN_CcmL"/>
    <property type="match status" value="1"/>
</dbReference>
<dbReference type="InterPro" id="IPR004992">
    <property type="entry name" value="EutN_CcmL"/>
</dbReference>
<accession>F4A1J0</accession>
<name>F4A1J0_MAHA5</name>
<dbReference type="SUPFAM" id="SSF159133">
    <property type="entry name" value="EutN/CcmL-like"/>
    <property type="match status" value="1"/>
</dbReference>
<dbReference type="KEGG" id="mas:Mahau_0826"/>
<dbReference type="PROSITE" id="PS51932">
    <property type="entry name" value="BMV"/>
    <property type="match status" value="1"/>
</dbReference>
<dbReference type="GO" id="GO:0031470">
    <property type="term" value="C:carboxysome"/>
    <property type="evidence" value="ECO:0007669"/>
    <property type="project" value="UniProtKB-SubCell"/>
</dbReference>
<dbReference type="EMBL" id="CP002360">
    <property type="protein sequence ID" value="AEE96024.1"/>
    <property type="molecule type" value="Genomic_DNA"/>
</dbReference>
<dbReference type="PANTHER" id="PTHR36539">
    <property type="entry name" value="ETHANOLAMINE UTILIZATION PROTEIN EUTN"/>
    <property type="match status" value="1"/>
</dbReference>